<keyword evidence="3" id="KW-1185">Reference proteome</keyword>
<evidence type="ECO:0000313" key="3">
    <source>
        <dbReference type="Proteomes" id="UP000266234"/>
    </source>
</evidence>
<evidence type="ECO:0000313" key="2">
    <source>
        <dbReference type="EMBL" id="RGP73639.1"/>
    </source>
</evidence>
<comment type="caution">
    <text evidence="2">The sequence shown here is derived from an EMBL/GenBank/DDBJ whole genome shotgun (WGS) entry which is preliminary data.</text>
</comment>
<dbReference type="OrthoDB" id="4739136at2759"/>
<name>A0A395SNK7_9HYPO</name>
<proteinExistence type="predicted"/>
<protein>
    <submittedName>
        <fullName evidence="2">Uncharacterized protein</fullName>
    </submittedName>
</protein>
<dbReference type="Proteomes" id="UP000266234">
    <property type="component" value="Unassembled WGS sequence"/>
</dbReference>
<sequence>MHRGRGKGLQRSRGNVPSSAGPPRTAKFASTKNDQMPTSLSMRQDRDKKIRQAEDAEYLGPPPPERDLIQVTHVLADKDLLPNGFVNSRVLDDIRRQYRVYISSDVNNILDIRCETMPRLQKALEAINWAIRNMRLSSDSPDVCFLVQKPTDSFMNGMIRVDLGARPSFLSPTPILTSTATAMDHNLPQLISDITSSSEGLMALNKTMGLSVNFGRVIVGKRKKGTREEATYSEFTDLMRTCSLRGGAVFQSRLEDDGKPEQLLRFLVHSEEAICSGVKEMKRGCELVVKAKGLDIKTEGDYTPGKRVQLGMVRATRPEQWARLNWTVAAPDMQYDWNFRMDAWEQVEVPPEFEDLPKKVSITLKPDDDIFLPIPKVETAKLATLGEQITEICVRSWAIVPFGESNYEVKIDVAKTLKGHRAAGEPEITWGIELHAPHWEESVNYANGGRKDWGKELENIWTEGNDLKSRLGYFMRTVLEVQALLNRADAGDTLP</sequence>
<dbReference type="EMBL" id="PXOG01000139">
    <property type="protein sequence ID" value="RGP73639.1"/>
    <property type="molecule type" value="Genomic_DNA"/>
</dbReference>
<feature type="compositionally biased region" description="Polar residues" evidence="1">
    <location>
        <begin position="28"/>
        <end position="42"/>
    </location>
</feature>
<dbReference type="AlphaFoldDB" id="A0A395SNK7"/>
<reference evidence="2 3" key="1">
    <citation type="journal article" date="2018" name="PLoS Pathog.">
        <title>Evolution of structural diversity of trichothecenes, a family of toxins produced by plant pathogenic and entomopathogenic fungi.</title>
        <authorList>
            <person name="Proctor R.H."/>
            <person name="McCormick S.P."/>
            <person name="Kim H.S."/>
            <person name="Cardoza R.E."/>
            <person name="Stanley A.M."/>
            <person name="Lindo L."/>
            <person name="Kelly A."/>
            <person name="Brown D.W."/>
            <person name="Lee T."/>
            <person name="Vaughan M.M."/>
            <person name="Alexander N.J."/>
            <person name="Busman M."/>
            <person name="Gutierrez S."/>
        </authorList>
    </citation>
    <scope>NUCLEOTIDE SEQUENCE [LARGE SCALE GENOMIC DNA]</scope>
    <source>
        <strain evidence="2 3">NRRL 20695</strain>
    </source>
</reference>
<dbReference type="STRING" id="694270.A0A395SNK7"/>
<feature type="compositionally biased region" description="Basic residues" evidence="1">
    <location>
        <begin position="1"/>
        <end position="10"/>
    </location>
</feature>
<organism evidence="2 3">
    <name type="scientific">Fusarium longipes</name>
    <dbReference type="NCBI Taxonomy" id="694270"/>
    <lineage>
        <taxon>Eukaryota</taxon>
        <taxon>Fungi</taxon>
        <taxon>Dikarya</taxon>
        <taxon>Ascomycota</taxon>
        <taxon>Pezizomycotina</taxon>
        <taxon>Sordariomycetes</taxon>
        <taxon>Hypocreomycetidae</taxon>
        <taxon>Hypocreales</taxon>
        <taxon>Nectriaceae</taxon>
        <taxon>Fusarium</taxon>
    </lineage>
</organism>
<gene>
    <name evidence="2" type="ORF">FLONG3_6289</name>
</gene>
<accession>A0A395SNK7</accession>
<evidence type="ECO:0000256" key="1">
    <source>
        <dbReference type="SAM" id="MobiDB-lite"/>
    </source>
</evidence>
<feature type="region of interest" description="Disordered" evidence="1">
    <location>
        <begin position="1"/>
        <end position="49"/>
    </location>
</feature>